<dbReference type="FunFam" id="2.60.120.330:FF:000003">
    <property type="entry name" value="Gibberellin 20 oxidase 2"/>
    <property type="match status" value="1"/>
</dbReference>
<evidence type="ECO:0000256" key="7">
    <source>
        <dbReference type="RuleBase" id="RU003682"/>
    </source>
</evidence>
<dbReference type="InterPro" id="IPR026992">
    <property type="entry name" value="DIOX_N"/>
</dbReference>
<feature type="compositionally biased region" description="Polar residues" evidence="8">
    <location>
        <begin position="371"/>
        <end position="391"/>
    </location>
</feature>
<evidence type="ECO:0000256" key="8">
    <source>
        <dbReference type="SAM" id="MobiDB-lite"/>
    </source>
</evidence>
<evidence type="ECO:0000259" key="9">
    <source>
        <dbReference type="PROSITE" id="PS51471"/>
    </source>
</evidence>
<name>A0A6V7NK29_ANACO</name>
<proteinExistence type="inferred from homology"/>
<comment type="cofactor">
    <cofactor evidence="1">
        <name>L-ascorbate</name>
        <dbReference type="ChEBI" id="CHEBI:38290"/>
    </cofactor>
</comment>
<dbReference type="Pfam" id="PF03171">
    <property type="entry name" value="2OG-FeII_Oxy"/>
    <property type="match status" value="1"/>
</dbReference>
<evidence type="ECO:0000256" key="5">
    <source>
        <dbReference type="ARBA" id="ARBA00050508"/>
    </source>
</evidence>
<organism evidence="10">
    <name type="scientific">Ananas comosus var. bracteatus</name>
    <name type="common">red pineapple</name>
    <dbReference type="NCBI Taxonomy" id="296719"/>
    <lineage>
        <taxon>Eukaryota</taxon>
        <taxon>Viridiplantae</taxon>
        <taxon>Streptophyta</taxon>
        <taxon>Embryophyta</taxon>
        <taxon>Tracheophyta</taxon>
        <taxon>Spermatophyta</taxon>
        <taxon>Magnoliopsida</taxon>
        <taxon>Liliopsida</taxon>
        <taxon>Poales</taxon>
        <taxon>Bromeliaceae</taxon>
        <taxon>Bromelioideae</taxon>
        <taxon>Ananas</taxon>
    </lineage>
</organism>
<dbReference type="PROSITE" id="PS51471">
    <property type="entry name" value="FE2OG_OXY"/>
    <property type="match status" value="1"/>
</dbReference>
<sequence length="391" mass="42454">MAHLPLLSPPPTTFSSSSSSSSSAPPSMPTSMPPPPSSSSSSSSSSSLVFDAAVLSRQADIPAQFVWPAEEAPAAEAGEEELGVPSVDLGAFLSGAPGAAAEAAALVRWACERHGFFQVVNHGVPARLLAEAHRCAAAFFATPLPEKQRAQRRPGDSCGYASSFTGRFSEKLPWKETLSFRFSPANAAAAADDLVLKYFLRTLGHDYEHIGRVYQEYCEAMSRLSLEIMEVLGLSLGVGPQHYRRFFEGNDSIMRLNYYPPCQRPELTLGTGPHCDPTSLTILHQDDVSGLQVYTAEDERWRTVRPQADSFVVNIGDTFMALSNGRYKSCLHRAVVNREAARKSLAFFLCPRMDRVVQPPPALVDGRNPRPTRTSPGQPCLSSHRSTTGLI</sequence>
<dbReference type="InterPro" id="IPR005123">
    <property type="entry name" value="Oxoglu/Fe-dep_dioxygenase_dom"/>
</dbReference>
<dbReference type="SUPFAM" id="SSF51197">
    <property type="entry name" value="Clavaminate synthase-like"/>
    <property type="match status" value="1"/>
</dbReference>
<dbReference type="GO" id="GO:0009685">
    <property type="term" value="P:gibberellin metabolic process"/>
    <property type="evidence" value="ECO:0007669"/>
    <property type="project" value="UniProtKB-ARBA"/>
</dbReference>
<dbReference type="InterPro" id="IPR027443">
    <property type="entry name" value="IPNS-like_sf"/>
</dbReference>
<evidence type="ECO:0000256" key="1">
    <source>
        <dbReference type="ARBA" id="ARBA00001961"/>
    </source>
</evidence>
<dbReference type="PANTHER" id="PTHR47990">
    <property type="entry name" value="2-OXOGLUTARATE (2OG) AND FE(II)-DEPENDENT OXYGENASE SUPERFAMILY PROTEIN-RELATED"/>
    <property type="match status" value="1"/>
</dbReference>
<protein>
    <recommendedName>
        <fullName evidence="9">Fe2OG dioxygenase domain-containing protein</fullName>
    </recommendedName>
</protein>
<gene>
    <name evidence="10" type="ORF">CB5_LOCUS2134</name>
</gene>
<evidence type="ECO:0000256" key="3">
    <source>
        <dbReference type="ARBA" id="ARBA00023002"/>
    </source>
</evidence>
<feature type="domain" description="Fe2OG dioxygenase" evidence="9">
    <location>
        <begin position="249"/>
        <end position="351"/>
    </location>
</feature>
<dbReference type="AlphaFoldDB" id="A0A6V7NK29"/>
<evidence type="ECO:0000256" key="4">
    <source>
        <dbReference type="ARBA" id="ARBA00023004"/>
    </source>
</evidence>
<dbReference type="GO" id="GO:0046872">
    <property type="term" value="F:metal ion binding"/>
    <property type="evidence" value="ECO:0007669"/>
    <property type="project" value="UniProtKB-KW"/>
</dbReference>
<dbReference type="Pfam" id="PF14226">
    <property type="entry name" value="DIOX_N"/>
    <property type="match status" value="1"/>
</dbReference>
<evidence type="ECO:0000256" key="2">
    <source>
        <dbReference type="ARBA" id="ARBA00022723"/>
    </source>
</evidence>
<evidence type="ECO:0000256" key="6">
    <source>
        <dbReference type="ARBA" id="ARBA00050797"/>
    </source>
</evidence>
<comment type="catalytic activity">
    <reaction evidence="5">
        <text>gibberellin A12 + 2 2-oxoglutarate + 3 O2 + H(+) = gibberellin A9 + 2 succinate + 3 CO2 + 2 H2O</text>
        <dbReference type="Rhea" id="RHEA:60772"/>
        <dbReference type="ChEBI" id="CHEBI:15377"/>
        <dbReference type="ChEBI" id="CHEBI:15378"/>
        <dbReference type="ChEBI" id="CHEBI:15379"/>
        <dbReference type="ChEBI" id="CHEBI:16526"/>
        <dbReference type="ChEBI" id="CHEBI:16810"/>
        <dbReference type="ChEBI" id="CHEBI:30031"/>
        <dbReference type="ChEBI" id="CHEBI:58627"/>
        <dbReference type="ChEBI" id="CHEBI:73255"/>
    </reaction>
    <physiologicalReaction direction="left-to-right" evidence="5">
        <dbReference type="Rhea" id="RHEA:60773"/>
    </physiologicalReaction>
</comment>
<evidence type="ECO:0000313" key="10">
    <source>
        <dbReference type="EMBL" id="CAD1818923.1"/>
    </source>
</evidence>
<comment type="similarity">
    <text evidence="7">Belongs to the iron/ascorbate-dependent oxidoreductase family.</text>
</comment>
<dbReference type="InterPro" id="IPR044861">
    <property type="entry name" value="IPNS-like_FE2OG_OXY"/>
</dbReference>
<keyword evidence="2 7" id="KW-0479">Metal-binding</keyword>
<keyword evidence="3 7" id="KW-0560">Oxidoreductase</keyword>
<dbReference type="Gene3D" id="2.60.120.330">
    <property type="entry name" value="B-lactam Antibiotic, Isopenicillin N Synthase, Chain"/>
    <property type="match status" value="1"/>
</dbReference>
<accession>A0A6V7NK29</accession>
<feature type="region of interest" description="Disordered" evidence="8">
    <location>
        <begin position="1"/>
        <end position="45"/>
    </location>
</feature>
<feature type="compositionally biased region" description="Low complexity" evidence="8">
    <location>
        <begin position="13"/>
        <end position="25"/>
    </location>
</feature>
<feature type="compositionally biased region" description="Pro residues" evidence="8">
    <location>
        <begin position="26"/>
        <end position="37"/>
    </location>
</feature>
<keyword evidence="4 7" id="KW-0408">Iron</keyword>
<dbReference type="GO" id="GO:0016491">
    <property type="term" value="F:oxidoreductase activity"/>
    <property type="evidence" value="ECO:0007669"/>
    <property type="project" value="UniProtKB-KW"/>
</dbReference>
<feature type="region of interest" description="Disordered" evidence="8">
    <location>
        <begin position="359"/>
        <end position="391"/>
    </location>
</feature>
<reference evidence="10" key="1">
    <citation type="submission" date="2020-07" db="EMBL/GenBank/DDBJ databases">
        <authorList>
            <person name="Lin J."/>
        </authorList>
    </citation>
    <scope>NUCLEOTIDE SEQUENCE</scope>
</reference>
<dbReference type="PRINTS" id="PR00682">
    <property type="entry name" value="IPNSYNTHASE"/>
</dbReference>
<dbReference type="InterPro" id="IPR050231">
    <property type="entry name" value="Iron_ascorbate_oxido_reductase"/>
</dbReference>
<dbReference type="EMBL" id="LR862139">
    <property type="protein sequence ID" value="CAD1818923.1"/>
    <property type="molecule type" value="Genomic_DNA"/>
</dbReference>
<comment type="catalytic activity">
    <reaction evidence="6">
        <text>gibberellin A53 + 2 2-oxoglutarate + 3 O2 + H(+) = gibberellin A20 + 2 succinate + 3 CO2 + 2 H2O</text>
        <dbReference type="Rhea" id="RHEA:60796"/>
        <dbReference type="ChEBI" id="CHEBI:15377"/>
        <dbReference type="ChEBI" id="CHEBI:15378"/>
        <dbReference type="ChEBI" id="CHEBI:15379"/>
        <dbReference type="ChEBI" id="CHEBI:16526"/>
        <dbReference type="ChEBI" id="CHEBI:16810"/>
        <dbReference type="ChEBI" id="CHEBI:30031"/>
        <dbReference type="ChEBI" id="CHEBI:58526"/>
        <dbReference type="ChEBI" id="CHEBI:143954"/>
    </reaction>
    <physiologicalReaction direction="left-to-right" evidence="6">
        <dbReference type="Rhea" id="RHEA:60797"/>
    </physiologicalReaction>
</comment>